<dbReference type="InterPro" id="IPR044730">
    <property type="entry name" value="RNase_H-like_dom_plant"/>
</dbReference>
<evidence type="ECO:0000256" key="1">
    <source>
        <dbReference type="SAM" id="MobiDB-lite"/>
    </source>
</evidence>
<dbReference type="Gene3D" id="3.30.420.10">
    <property type="entry name" value="Ribonuclease H-like superfamily/Ribonuclease H"/>
    <property type="match status" value="1"/>
</dbReference>
<dbReference type="InterPro" id="IPR036397">
    <property type="entry name" value="RNaseH_sf"/>
</dbReference>
<feature type="compositionally biased region" description="Low complexity" evidence="1">
    <location>
        <begin position="207"/>
        <end position="224"/>
    </location>
</feature>
<sequence>MAKLLAIRSACRLAITYGWHNATVESDSKVAISLAFSKVKPPRALAAIVVNIKAWASQLAISFFWAKRKCNLAAHRVAKISFRSLDLFLILLPELFIRMSFDLHGLPPSHEMVNTRTDAELAAAVQAAYGCHAPTDSRAGASITAANPVRSRRQLAMLMLSIGLPYGADLRTITDVAQVADAARTRNPSWTGVDLIGSDRQGGGGNYRNNNNNNYSRDNNRNSGAGRDQRNRGSQQSRVPSEVYSTTVLQHRLDSRHQERARSAAGTCFKYEVLSHLQRTARRTLVLVVLVMLTRCQTHSGRVLCTYSGSGADTFRIHHYLGLMRLLLTPILLDLYYGISPPMKDAARITHVYRDLHSTVDDRFVQLMHSLDMCEFGHNSVVLTGRISGGKLLPGILHSRMLSLSLSSVFHGLSQSPSSLSSMTPIELNELKDQLQELLERVRRDGRIGILYRLTVNLNKITIRTIPGKVNVVADALSRKSGMIAGIKVEEEIICDLERLNIELCVRGRNGFWASLRFKIEHQRESGLLQPLEMHVWKWTKFMDFVYRENWDVYFTVCGVCYNESVGMRALNALLSSMLFGRKCRALYCGSASGVRILEGQEMIGVD</sequence>
<evidence type="ECO:0000313" key="3">
    <source>
        <dbReference type="EMBL" id="GJT02224.1"/>
    </source>
</evidence>
<organism evidence="3 4">
    <name type="scientific">Tanacetum coccineum</name>
    <dbReference type="NCBI Taxonomy" id="301880"/>
    <lineage>
        <taxon>Eukaryota</taxon>
        <taxon>Viridiplantae</taxon>
        <taxon>Streptophyta</taxon>
        <taxon>Embryophyta</taxon>
        <taxon>Tracheophyta</taxon>
        <taxon>Spermatophyta</taxon>
        <taxon>Magnoliopsida</taxon>
        <taxon>eudicotyledons</taxon>
        <taxon>Gunneridae</taxon>
        <taxon>Pentapetalae</taxon>
        <taxon>asterids</taxon>
        <taxon>campanulids</taxon>
        <taxon>Asterales</taxon>
        <taxon>Asteraceae</taxon>
        <taxon>Asteroideae</taxon>
        <taxon>Anthemideae</taxon>
        <taxon>Anthemidinae</taxon>
        <taxon>Tanacetum</taxon>
    </lineage>
</organism>
<name>A0ABQ5AJJ9_9ASTR</name>
<feature type="compositionally biased region" description="Polar residues" evidence="1">
    <location>
        <begin position="232"/>
        <end position="244"/>
    </location>
</feature>
<gene>
    <name evidence="3" type="ORF">Tco_0823393</name>
</gene>
<reference evidence="3" key="2">
    <citation type="submission" date="2022-01" db="EMBL/GenBank/DDBJ databases">
        <authorList>
            <person name="Yamashiro T."/>
            <person name="Shiraishi A."/>
            <person name="Satake H."/>
            <person name="Nakayama K."/>
        </authorList>
    </citation>
    <scope>NUCLEOTIDE SEQUENCE</scope>
</reference>
<dbReference type="EMBL" id="BQNB010012332">
    <property type="protein sequence ID" value="GJT02224.1"/>
    <property type="molecule type" value="Genomic_DNA"/>
</dbReference>
<dbReference type="InterPro" id="IPR002156">
    <property type="entry name" value="RNaseH_domain"/>
</dbReference>
<comment type="caution">
    <text evidence="3">The sequence shown here is derived from an EMBL/GenBank/DDBJ whole genome shotgun (WGS) entry which is preliminary data.</text>
</comment>
<dbReference type="CDD" id="cd06222">
    <property type="entry name" value="RNase_H_like"/>
    <property type="match status" value="1"/>
</dbReference>
<evidence type="ECO:0000259" key="2">
    <source>
        <dbReference type="Pfam" id="PF13456"/>
    </source>
</evidence>
<dbReference type="Proteomes" id="UP001151760">
    <property type="component" value="Unassembled WGS sequence"/>
</dbReference>
<feature type="region of interest" description="Disordered" evidence="1">
    <location>
        <begin position="190"/>
        <end position="244"/>
    </location>
</feature>
<dbReference type="SUPFAM" id="SSF53098">
    <property type="entry name" value="Ribonuclease H-like"/>
    <property type="match status" value="1"/>
</dbReference>
<accession>A0ABQ5AJJ9</accession>
<keyword evidence="4" id="KW-1185">Reference proteome</keyword>
<feature type="domain" description="RNase H type-1" evidence="2">
    <location>
        <begin position="2"/>
        <end position="79"/>
    </location>
</feature>
<proteinExistence type="predicted"/>
<dbReference type="InterPro" id="IPR012337">
    <property type="entry name" value="RNaseH-like_sf"/>
</dbReference>
<evidence type="ECO:0000313" key="4">
    <source>
        <dbReference type="Proteomes" id="UP001151760"/>
    </source>
</evidence>
<reference evidence="3" key="1">
    <citation type="journal article" date="2022" name="Int. J. Mol. Sci.">
        <title>Draft Genome of Tanacetum Coccineum: Genomic Comparison of Closely Related Tanacetum-Family Plants.</title>
        <authorList>
            <person name="Yamashiro T."/>
            <person name="Shiraishi A."/>
            <person name="Nakayama K."/>
            <person name="Satake H."/>
        </authorList>
    </citation>
    <scope>NUCLEOTIDE SEQUENCE</scope>
</reference>
<protein>
    <submittedName>
        <fullName evidence="3">Retrotransposon protein, putative, ty3-gypsy subclass</fullName>
    </submittedName>
</protein>
<dbReference type="Pfam" id="PF13456">
    <property type="entry name" value="RVT_3"/>
    <property type="match status" value="1"/>
</dbReference>